<feature type="signal peptide" evidence="1">
    <location>
        <begin position="1"/>
        <end position="27"/>
    </location>
</feature>
<reference evidence="2 3" key="1">
    <citation type="submission" date="2018-09" db="EMBL/GenBank/DDBJ databases">
        <title>Genomic investigation of the strawberry pathogen Phytophthora fragariae indicates pathogenicity is determined by transcriptional variation in three key races.</title>
        <authorList>
            <person name="Adams T.M."/>
            <person name="Armitage A.D."/>
            <person name="Sobczyk M.K."/>
            <person name="Bates H.J."/>
            <person name="Dunwell J.M."/>
            <person name="Nellist C.F."/>
            <person name="Harrison R.J."/>
        </authorList>
    </citation>
    <scope>NUCLEOTIDE SEQUENCE [LARGE SCALE GENOMIC DNA]</scope>
    <source>
        <strain evidence="2 3">SCRP324</strain>
    </source>
</reference>
<dbReference type="AlphaFoldDB" id="A0A6A3JGZ5"/>
<evidence type="ECO:0000313" key="2">
    <source>
        <dbReference type="EMBL" id="KAE8991765.1"/>
    </source>
</evidence>
<organism evidence="2 3">
    <name type="scientific">Phytophthora rubi</name>
    <dbReference type="NCBI Taxonomy" id="129364"/>
    <lineage>
        <taxon>Eukaryota</taxon>
        <taxon>Sar</taxon>
        <taxon>Stramenopiles</taxon>
        <taxon>Oomycota</taxon>
        <taxon>Peronosporomycetes</taxon>
        <taxon>Peronosporales</taxon>
        <taxon>Peronosporaceae</taxon>
        <taxon>Phytophthora</taxon>
    </lineage>
</organism>
<evidence type="ECO:0000256" key="1">
    <source>
        <dbReference type="SAM" id="SignalP"/>
    </source>
</evidence>
<keyword evidence="1" id="KW-0732">Signal</keyword>
<dbReference type="EMBL" id="QXFU01002015">
    <property type="protein sequence ID" value="KAE8991765.1"/>
    <property type="molecule type" value="Genomic_DNA"/>
</dbReference>
<comment type="caution">
    <text evidence="2">The sequence shown here is derived from an EMBL/GenBank/DDBJ whole genome shotgun (WGS) entry which is preliminary data.</text>
</comment>
<evidence type="ECO:0000313" key="3">
    <source>
        <dbReference type="Proteomes" id="UP000435112"/>
    </source>
</evidence>
<sequence>MSSTTAAFFTSAVSIFSVVSLAPPTLTFSSAVPPCHLPAPCSSPLPCCSSPVCPSPPVYPSPPLCHSPPHVLHLRCVFLPRRVHRPPPI</sequence>
<feature type="chain" id="PRO_5025335195" evidence="1">
    <location>
        <begin position="28"/>
        <end position="89"/>
    </location>
</feature>
<protein>
    <submittedName>
        <fullName evidence="2">Uncharacterized protein</fullName>
    </submittedName>
</protein>
<proteinExistence type="predicted"/>
<gene>
    <name evidence="2" type="ORF">PR002_g20755</name>
</gene>
<accession>A0A6A3JGZ5</accession>
<dbReference type="Proteomes" id="UP000435112">
    <property type="component" value="Unassembled WGS sequence"/>
</dbReference>
<name>A0A6A3JGZ5_9STRA</name>
<feature type="non-terminal residue" evidence="2">
    <location>
        <position position="89"/>
    </location>
</feature>